<proteinExistence type="predicted"/>
<dbReference type="InterPro" id="IPR011042">
    <property type="entry name" value="6-blade_b-propeller_TolB-like"/>
</dbReference>
<dbReference type="AlphaFoldDB" id="A0A1I0KTE1"/>
<evidence type="ECO:0000313" key="2">
    <source>
        <dbReference type="EMBL" id="SEU28862.1"/>
    </source>
</evidence>
<keyword evidence="1" id="KW-0732">Signal</keyword>
<accession>A0A1I0KTE1</accession>
<evidence type="ECO:0000256" key="1">
    <source>
        <dbReference type="SAM" id="SignalP"/>
    </source>
</evidence>
<dbReference type="Gene3D" id="2.120.10.30">
    <property type="entry name" value="TolB, C-terminal domain"/>
    <property type="match status" value="1"/>
</dbReference>
<sequence length="551" mass="59074">MFRFFLVLLGILAGGAQAEGVGAPLVGTRRVVNAGPGHQFEAHVSGSRAVYTHWKQGFSEVRWHELTTGEEGVIPGSGGFDVVADVSGDGMVFTRVTSASAVFFYDLKQRGPPVELAPRPSAHRRGAVIGHRTVAWQDYSYAPETSQPEIATVDLESGLLTRLTDDDSPDRTPAVSADGRVIVWTKCAQPLDCDIWEAVAGEGGFQTRALTGPQGDESQPQTNGEVVVYTSRRIEQGMPTQDIYWQAVGGGLEYRLALPGLDSRPILSGSLLAFEWRDPAAPFPNPEIMLFDLRTHTLYALTSTFRGEYLNDIGMDETGRVHVLWTTQENGFDVRALTFQLPGGEGRDVPPGCPAPEAACADPGRRPLLSSVTLRRFSGAPQRFQARFPASGQGLLCVDNGYAGTATSLGWVTINGTAVLEPSAFQKESRLLARPVAFEGLVQLEALIDGPSGSAFRMRLYDDSEGSALCQQPFPGEEVLTGRAVAPQVWGIAEPVGRDVLDETPQVAHGGCSQGGSGPLALAVWLVLVGLAGPRCMPVRARRGRSAPRAR</sequence>
<dbReference type="Proteomes" id="UP000199181">
    <property type="component" value="Unassembled WGS sequence"/>
</dbReference>
<gene>
    <name evidence="2" type="ORF">SAMN05443639_11424</name>
</gene>
<evidence type="ECO:0008006" key="4">
    <source>
        <dbReference type="Google" id="ProtNLM"/>
    </source>
</evidence>
<evidence type="ECO:0000313" key="3">
    <source>
        <dbReference type="Proteomes" id="UP000199181"/>
    </source>
</evidence>
<protein>
    <recommendedName>
        <fullName evidence="4">WD40-like Beta Propeller Repeat</fullName>
    </recommendedName>
</protein>
<name>A0A1I0KTE1_9BACT</name>
<keyword evidence="3" id="KW-1185">Reference proteome</keyword>
<reference evidence="3" key="1">
    <citation type="submission" date="2016-10" db="EMBL/GenBank/DDBJ databases">
        <authorList>
            <person name="Varghese N."/>
            <person name="Submissions S."/>
        </authorList>
    </citation>
    <scope>NUCLEOTIDE SEQUENCE [LARGE SCALE GENOMIC DNA]</scope>
    <source>
        <strain evidence="3">DSM 16858</strain>
    </source>
</reference>
<dbReference type="PANTHER" id="PTHR36842">
    <property type="entry name" value="PROTEIN TOLB HOMOLOG"/>
    <property type="match status" value="1"/>
</dbReference>
<feature type="signal peptide" evidence="1">
    <location>
        <begin position="1"/>
        <end position="18"/>
    </location>
</feature>
<dbReference type="RefSeq" id="WP_245767740.1">
    <property type="nucleotide sequence ID" value="NZ_FOIJ01000014.1"/>
</dbReference>
<organism evidence="2 3">
    <name type="scientific">Stigmatella erecta</name>
    <dbReference type="NCBI Taxonomy" id="83460"/>
    <lineage>
        <taxon>Bacteria</taxon>
        <taxon>Pseudomonadati</taxon>
        <taxon>Myxococcota</taxon>
        <taxon>Myxococcia</taxon>
        <taxon>Myxococcales</taxon>
        <taxon>Cystobacterineae</taxon>
        <taxon>Archangiaceae</taxon>
        <taxon>Stigmatella</taxon>
    </lineage>
</organism>
<dbReference type="SUPFAM" id="SSF69304">
    <property type="entry name" value="Tricorn protease N-terminal domain"/>
    <property type="match status" value="1"/>
</dbReference>
<feature type="chain" id="PRO_5011514761" description="WD40-like Beta Propeller Repeat" evidence="1">
    <location>
        <begin position="19"/>
        <end position="551"/>
    </location>
</feature>
<dbReference type="PANTHER" id="PTHR36842:SF1">
    <property type="entry name" value="PROTEIN TOLB"/>
    <property type="match status" value="1"/>
</dbReference>
<dbReference type="EMBL" id="FOIJ01000014">
    <property type="protein sequence ID" value="SEU28862.1"/>
    <property type="molecule type" value="Genomic_DNA"/>
</dbReference>